<evidence type="ECO:0000256" key="1">
    <source>
        <dbReference type="SAM" id="Phobius"/>
    </source>
</evidence>
<organism evidence="2 3">
    <name type="scientific">candidate division CSSED10-310 bacterium</name>
    <dbReference type="NCBI Taxonomy" id="2855610"/>
    <lineage>
        <taxon>Bacteria</taxon>
        <taxon>Bacteria division CSSED10-310</taxon>
    </lineage>
</organism>
<keyword evidence="1" id="KW-1133">Transmembrane helix</keyword>
<name>A0ABV6YW59_UNCC1</name>
<gene>
    <name evidence="2" type="ORF">ACFL27_09705</name>
</gene>
<accession>A0ABV6YW59</accession>
<proteinExistence type="predicted"/>
<evidence type="ECO:0008006" key="4">
    <source>
        <dbReference type="Google" id="ProtNLM"/>
    </source>
</evidence>
<comment type="caution">
    <text evidence="2">The sequence shown here is derived from an EMBL/GenBank/DDBJ whole genome shotgun (WGS) entry which is preliminary data.</text>
</comment>
<keyword evidence="1" id="KW-0812">Transmembrane</keyword>
<dbReference type="Proteomes" id="UP001594351">
    <property type="component" value="Unassembled WGS sequence"/>
</dbReference>
<evidence type="ECO:0000313" key="2">
    <source>
        <dbReference type="EMBL" id="MFC1850452.1"/>
    </source>
</evidence>
<sequence>MIIRISAFLRGESGKAESKAPATIMILLILVAAYWGWKYGWPKAQDYMFVKDCEKLCRYDVFKTKFRPPNEERRAVFMNCAQEYGIEIPERSDQEYLRVGDVPGTKWYKVDVRYKKIVKHPVGKPKVLWFQHTIYPPKH</sequence>
<keyword evidence="3" id="KW-1185">Reference proteome</keyword>
<evidence type="ECO:0000313" key="3">
    <source>
        <dbReference type="Proteomes" id="UP001594351"/>
    </source>
</evidence>
<reference evidence="2 3" key="1">
    <citation type="submission" date="2024-09" db="EMBL/GenBank/DDBJ databases">
        <title>Laminarin stimulates single cell rates of sulfate reduction while oxygen inhibits transcriptomic activity in coastal marine sediment.</title>
        <authorList>
            <person name="Lindsay M."/>
            <person name="Orcutt B."/>
            <person name="Emerson D."/>
            <person name="Stepanauskas R."/>
            <person name="D'Angelo T."/>
        </authorList>
    </citation>
    <scope>NUCLEOTIDE SEQUENCE [LARGE SCALE GENOMIC DNA]</scope>
    <source>
        <strain evidence="2">SAG AM-311-K15</strain>
    </source>
</reference>
<keyword evidence="1" id="KW-0472">Membrane</keyword>
<protein>
    <recommendedName>
        <fullName evidence="4">DUF4258 domain-containing protein</fullName>
    </recommendedName>
</protein>
<feature type="transmembrane region" description="Helical" evidence="1">
    <location>
        <begin position="20"/>
        <end position="37"/>
    </location>
</feature>
<dbReference type="EMBL" id="JBHPBY010000100">
    <property type="protein sequence ID" value="MFC1850452.1"/>
    <property type="molecule type" value="Genomic_DNA"/>
</dbReference>